<proteinExistence type="predicted"/>
<sequence length="233" mass="24128">MLSFTRFLTPSNARPSRRPAKSIVIGLALALLGLPAAAAITSGLPDWFSQWTGGTPMMMSGESIGSLPSYLTPADTMEVPGATESENGLQLLPSLEMEVPFTQVFDAVPSADGNGYAFIGPGSEAANARVRVFGDVSMAFDTTLVGGRGKTIQWNPGPAFAGSKLLYFLGSASASGSVSVGSSPIGLPVDSAQWKLAFEQGTVLLILVRPDGFYSALELDRVGGALVAVQSVP</sequence>
<dbReference type="AlphaFoldDB" id="A0A518CWW7"/>
<name>A0A518CWW7_9BACT</name>
<gene>
    <name evidence="1" type="ORF">Pla163_08240</name>
</gene>
<reference evidence="1 2" key="1">
    <citation type="submission" date="2019-02" db="EMBL/GenBank/DDBJ databases">
        <title>Deep-cultivation of Planctomycetes and their phenomic and genomic characterization uncovers novel biology.</title>
        <authorList>
            <person name="Wiegand S."/>
            <person name="Jogler M."/>
            <person name="Boedeker C."/>
            <person name="Pinto D."/>
            <person name="Vollmers J."/>
            <person name="Rivas-Marin E."/>
            <person name="Kohn T."/>
            <person name="Peeters S.H."/>
            <person name="Heuer A."/>
            <person name="Rast P."/>
            <person name="Oberbeckmann S."/>
            <person name="Bunk B."/>
            <person name="Jeske O."/>
            <person name="Meyerdierks A."/>
            <person name="Storesund J.E."/>
            <person name="Kallscheuer N."/>
            <person name="Luecker S."/>
            <person name="Lage O.M."/>
            <person name="Pohl T."/>
            <person name="Merkel B.J."/>
            <person name="Hornburger P."/>
            <person name="Mueller R.-W."/>
            <person name="Bruemmer F."/>
            <person name="Labrenz M."/>
            <person name="Spormann A.M."/>
            <person name="Op den Camp H."/>
            <person name="Overmann J."/>
            <person name="Amann R."/>
            <person name="Jetten M.S.M."/>
            <person name="Mascher T."/>
            <person name="Medema M.H."/>
            <person name="Devos D.P."/>
            <person name="Kaster A.-K."/>
            <person name="Ovreas L."/>
            <person name="Rohde M."/>
            <person name="Galperin M.Y."/>
            <person name="Jogler C."/>
        </authorList>
    </citation>
    <scope>NUCLEOTIDE SEQUENCE [LARGE SCALE GENOMIC DNA]</scope>
    <source>
        <strain evidence="1 2">Pla163</strain>
    </source>
</reference>
<keyword evidence="2" id="KW-1185">Reference proteome</keyword>
<evidence type="ECO:0000313" key="2">
    <source>
        <dbReference type="Proteomes" id="UP000319342"/>
    </source>
</evidence>
<evidence type="ECO:0000313" key="1">
    <source>
        <dbReference type="EMBL" id="QDU83723.1"/>
    </source>
</evidence>
<dbReference type="RefSeq" id="WP_145183937.1">
    <property type="nucleotide sequence ID" value="NZ_CP036290.1"/>
</dbReference>
<organism evidence="1 2">
    <name type="scientific">Rohdeia mirabilis</name>
    <dbReference type="NCBI Taxonomy" id="2528008"/>
    <lineage>
        <taxon>Bacteria</taxon>
        <taxon>Pseudomonadati</taxon>
        <taxon>Planctomycetota</taxon>
        <taxon>Planctomycetia</taxon>
        <taxon>Planctomycetia incertae sedis</taxon>
        <taxon>Rohdeia</taxon>
    </lineage>
</organism>
<protein>
    <submittedName>
        <fullName evidence="1">Uncharacterized protein</fullName>
    </submittedName>
</protein>
<dbReference type="EMBL" id="CP036290">
    <property type="protein sequence ID" value="QDU83723.1"/>
    <property type="molecule type" value="Genomic_DNA"/>
</dbReference>
<dbReference type="Proteomes" id="UP000319342">
    <property type="component" value="Chromosome"/>
</dbReference>
<accession>A0A518CWW7</accession>